<dbReference type="Proteomes" id="UP000617743">
    <property type="component" value="Unassembled WGS sequence"/>
</dbReference>
<sequence>MLTEAALKHYGLPVALPDEERLAGRIPEGHKVIKQLPRADWKLTKRGFGPWARIYRPAKGSERNCVQLHIPSWHALDSRHWGLAGQLPPAELARVLGVHASRVMTPRGSTASRA</sequence>
<evidence type="ECO:0000313" key="2">
    <source>
        <dbReference type="Proteomes" id="UP000617743"/>
    </source>
</evidence>
<proteinExistence type="predicted"/>
<dbReference type="EMBL" id="BMWC01000009">
    <property type="protein sequence ID" value="GGX18076.1"/>
    <property type="molecule type" value="Genomic_DNA"/>
</dbReference>
<accession>A0ABQ2XIU2</accession>
<organism evidence="1 2">
    <name type="scientific">Streptomyces lomondensis</name>
    <dbReference type="NCBI Taxonomy" id="68229"/>
    <lineage>
        <taxon>Bacteria</taxon>
        <taxon>Bacillati</taxon>
        <taxon>Actinomycetota</taxon>
        <taxon>Actinomycetes</taxon>
        <taxon>Kitasatosporales</taxon>
        <taxon>Streptomycetaceae</taxon>
        <taxon>Streptomyces</taxon>
    </lineage>
</organism>
<reference evidence="2" key="1">
    <citation type="journal article" date="2019" name="Int. J. Syst. Evol. Microbiol.">
        <title>The Global Catalogue of Microorganisms (GCM) 10K type strain sequencing project: providing services to taxonomists for standard genome sequencing and annotation.</title>
        <authorList>
            <consortium name="The Broad Institute Genomics Platform"/>
            <consortium name="The Broad Institute Genome Sequencing Center for Infectious Disease"/>
            <person name="Wu L."/>
            <person name="Ma J."/>
        </authorList>
    </citation>
    <scope>NUCLEOTIDE SEQUENCE [LARGE SCALE GENOMIC DNA]</scope>
    <source>
        <strain evidence="2">JCM 4866</strain>
    </source>
</reference>
<comment type="caution">
    <text evidence="1">The sequence shown here is derived from an EMBL/GenBank/DDBJ whole genome shotgun (WGS) entry which is preliminary data.</text>
</comment>
<evidence type="ECO:0000313" key="1">
    <source>
        <dbReference type="EMBL" id="GGX18076.1"/>
    </source>
</evidence>
<keyword evidence="2" id="KW-1185">Reference proteome</keyword>
<gene>
    <name evidence="1" type="ORF">GCM10010383_55040</name>
</gene>
<protein>
    <submittedName>
        <fullName evidence="1">Uncharacterized protein</fullName>
    </submittedName>
</protein>
<name>A0ABQ2XIU2_9ACTN</name>